<gene>
    <name evidence="2" type="ORF">HHI36_009069</name>
</gene>
<feature type="non-terminal residue" evidence="2">
    <location>
        <position position="1"/>
    </location>
</feature>
<organism evidence="2 3">
    <name type="scientific">Cryptolaemus montrouzieri</name>
    <dbReference type="NCBI Taxonomy" id="559131"/>
    <lineage>
        <taxon>Eukaryota</taxon>
        <taxon>Metazoa</taxon>
        <taxon>Ecdysozoa</taxon>
        <taxon>Arthropoda</taxon>
        <taxon>Hexapoda</taxon>
        <taxon>Insecta</taxon>
        <taxon>Pterygota</taxon>
        <taxon>Neoptera</taxon>
        <taxon>Endopterygota</taxon>
        <taxon>Coleoptera</taxon>
        <taxon>Polyphaga</taxon>
        <taxon>Cucujiformia</taxon>
        <taxon>Coccinelloidea</taxon>
        <taxon>Coccinellidae</taxon>
        <taxon>Scymninae</taxon>
        <taxon>Scymnini</taxon>
        <taxon>Cryptolaemus</taxon>
    </lineage>
</organism>
<dbReference type="EMBL" id="JABFTP020000021">
    <property type="protein sequence ID" value="KAL3270012.1"/>
    <property type="molecule type" value="Genomic_DNA"/>
</dbReference>
<accession>A0ABD2MUU5</accession>
<feature type="region of interest" description="Disordered" evidence="1">
    <location>
        <begin position="80"/>
        <end position="110"/>
    </location>
</feature>
<sequence>VTVLNRFTTSSNHRLIGANIEISTNVERRKMVKKKTKSWIHPADDTVFRQFLDGKMGNMSAPSDMNELNDKIVNTIRQAKNKFCPKNEKEQRMSPETKIKMEERRNMASD</sequence>
<protein>
    <submittedName>
        <fullName evidence="2">Uncharacterized protein</fullName>
    </submittedName>
</protein>
<proteinExistence type="predicted"/>
<evidence type="ECO:0000256" key="1">
    <source>
        <dbReference type="SAM" id="MobiDB-lite"/>
    </source>
</evidence>
<dbReference type="AlphaFoldDB" id="A0ABD2MUU5"/>
<keyword evidence="3" id="KW-1185">Reference proteome</keyword>
<evidence type="ECO:0000313" key="3">
    <source>
        <dbReference type="Proteomes" id="UP001516400"/>
    </source>
</evidence>
<feature type="compositionally biased region" description="Basic and acidic residues" evidence="1">
    <location>
        <begin position="85"/>
        <end position="110"/>
    </location>
</feature>
<name>A0ABD2MUU5_9CUCU</name>
<evidence type="ECO:0000313" key="2">
    <source>
        <dbReference type="EMBL" id="KAL3270012.1"/>
    </source>
</evidence>
<comment type="caution">
    <text evidence="2">The sequence shown here is derived from an EMBL/GenBank/DDBJ whole genome shotgun (WGS) entry which is preliminary data.</text>
</comment>
<dbReference type="Proteomes" id="UP001516400">
    <property type="component" value="Unassembled WGS sequence"/>
</dbReference>
<feature type="non-terminal residue" evidence="2">
    <location>
        <position position="110"/>
    </location>
</feature>
<reference evidence="2 3" key="1">
    <citation type="journal article" date="2021" name="BMC Biol.">
        <title>Horizontally acquired antibacterial genes associated with adaptive radiation of ladybird beetles.</title>
        <authorList>
            <person name="Li H.S."/>
            <person name="Tang X.F."/>
            <person name="Huang Y.H."/>
            <person name="Xu Z.Y."/>
            <person name="Chen M.L."/>
            <person name="Du X.Y."/>
            <person name="Qiu B.Y."/>
            <person name="Chen P.T."/>
            <person name="Zhang W."/>
            <person name="Slipinski A."/>
            <person name="Escalona H.E."/>
            <person name="Waterhouse R.M."/>
            <person name="Zwick A."/>
            <person name="Pang H."/>
        </authorList>
    </citation>
    <scope>NUCLEOTIDE SEQUENCE [LARGE SCALE GENOMIC DNA]</scope>
    <source>
        <strain evidence="2">SYSU2018</strain>
    </source>
</reference>